<organism evidence="3 4">
    <name type="scientific">Suillus subaureus</name>
    <dbReference type="NCBI Taxonomy" id="48587"/>
    <lineage>
        <taxon>Eukaryota</taxon>
        <taxon>Fungi</taxon>
        <taxon>Dikarya</taxon>
        <taxon>Basidiomycota</taxon>
        <taxon>Agaricomycotina</taxon>
        <taxon>Agaricomycetes</taxon>
        <taxon>Agaricomycetidae</taxon>
        <taxon>Boletales</taxon>
        <taxon>Suillineae</taxon>
        <taxon>Suillaceae</taxon>
        <taxon>Suillus</taxon>
    </lineage>
</organism>
<feature type="region of interest" description="Disordered" evidence="1">
    <location>
        <begin position="1"/>
        <end position="20"/>
    </location>
</feature>
<evidence type="ECO:0000313" key="4">
    <source>
        <dbReference type="Proteomes" id="UP000807769"/>
    </source>
</evidence>
<dbReference type="GeneID" id="64627091"/>
<name>A0A9P7JC15_9AGAM</name>
<proteinExistence type="predicted"/>
<gene>
    <name evidence="3" type="ORF">BJ212DRAFT_1301014</name>
</gene>
<comment type="caution">
    <text evidence="3">The sequence shown here is derived from an EMBL/GenBank/DDBJ whole genome shotgun (WGS) entry which is preliminary data.</text>
</comment>
<feature type="transmembrane region" description="Helical" evidence="2">
    <location>
        <begin position="133"/>
        <end position="154"/>
    </location>
</feature>
<protein>
    <submittedName>
        <fullName evidence="3">Uncharacterized protein</fullName>
    </submittedName>
</protein>
<dbReference type="EMBL" id="JABBWG010000023">
    <property type="protein sequence ID" value="KAG1813634.1"/>
    <property type="molecule type" value="Genomic_DNA"/>
</dbReference>
<evidence type="ECO:0000313" key="3">
    <source>
        <dbReference type="EMBL" id="KAG1813634.1"/>
    </source>
</evidence>
<dbReference type="RefSeq" id="XP_041191395.1">
    <property type="nucleotide sequence ID" value="XM_041333074.1"/>
</dbReference>
<dbReference type="Proteomes" id="UP000807769">
    <property type="component" value="Unassembled WGS sequence"/>
</dbReference>
<accession>A0A9P7JC15</accession>
<dbReference type="AlphaFoldDB" id="A0A9P7JC15"/>
<keyword evidence="4" id="KW-1185">Reference proteome</keyword>
<keyword evidence="2" id="KW-0812">Transmembrane</keyword>
<evidence type="ECO:0000256" key="1">
    <source>
        <dbReference type="SAM" id="MobiDB-lite"/>
    </source>
</evidence>
<sequence length="289" mass="32637">MELYELGDTEEAEDEAPSVPVVGKGTKHLTTSVFILTVAHWAGGDVELWDPDDHESRDVMQDIWDHIYKDRIEHEISSSGTVLKVLIFRDNAGLTPKAWTGMWRVSFTLQTFASHLNFTYNHVRIPNLDTKAIGAWATFTLAVTAVCCILQLVIDGKITFKIISETCSKCTKATKTGDADIWTPIIKKGEQFTFSKLVWGPMTQKFMQLIIVLPDEDFVSIVQEAQQYAKYLRSTGSSRMLCLMRTMDLLTCLHSIKVFHTTFACLDWLPLSTAFQAPCHNHPYSPIND</sequence>
<reference evidence="3" key="1">
    <citation type="journal article" date="2020" name="New Phytol.">
        <title>Comparative genomics reveals dynamic genome evolution in host specialist ectomycorrhizal fungi.</title>
        <authorList>
            <person name="Lofgren L.A."/>
            <person name="Nguyen N.H."/>
            <person name="Vilgalys R."/>
            <person name="Ruytinx J."/>
            <person name="Liao H.L."/>
            <person name="Branco S."/>
            <person name="Kuo A."/>
            <person name="LaButti K."/>
            <person name="Lipzen A."/>
            <person name="Andreopoulos W."/>
            <person name="Pangilinan J."/>
            <person name="Riley R."/>
            <person name="Hundley H."/>
            <person name="Na H."/>
            <person name="Barry K."/>
            <person name="Grigoriev I.V."/>
            <person name="Stajich J.E."/>
            <person name="Kennedy P.G."/>
        </authorList>
    </citation>
    <scope>NUCLEOTIDE SEQUENCE</scope>
    <source>
        <strain evidence="3">MN1</strain>
    </source>
</reference>
<keyword evidence="2" id="KW-0472">Membrane</keyword>
<evidence type="ECO:0000256" key="2">
    <source>
        <dbReference type="SAM" id="Phobius"/>
    </source>
</evidence>
<feature type="compositionally biased region" description="Acidic residues" evidence="1">
    <location>
        <begin position="1"/>
        <end position="16"/>
    </location>
</feature>
<dbReference type="OrthoDB" id="3181351at2759"/>
<keyword evidence="2" id="KW-1133">Transmembrane helix</keyword>